<protein>
    <submittedName>
        <fullName evidence="1">Uncharacterized protein</fullName>
    </submittedName>
</protein>
<comment type="caution">
    <text evidence="1">The sequence shown here is derived from an EMBL/GenBank/DDBJ whole genome shotgun (WGS) entry which is preliminary data.</text>
</comment>
<keyword evidence="2" id="KW-1185">Reference proteome</keyword>
<proteinExistence type="predicted"/>
<reference evidence="1 2" key="1">
    <citation type="journal article" date="2021" name="Hortic Res">
        <title>Chromosome-scale assembly of the Dendrobium chrysotoxum genome enhances the understanding of orchid evolution.</title>
        <authorList>
            <person name="Zhang Y."/>
            <person name="Zhang G.Q."/>
            <person name="Zhang D."/>
            <person name="Liu X.D."/>
            <person name="Xu X.Y."/>
            <person name="Sun W.H."/>
            <person name="Yu X."/>
            <person name="Zhu X."/>
            <person name="Wang Z.W."/>
            <person name="Zhao X."/>
            <person name="Zhong W.Y."/>
            <person name="Chen H."/>
            <person name="Yin W.L."/>
            <person name="Huang T."/>
            <person name="Niu S.C."/>
            <person name="Liu Z.J."/>
        </authorList>
    </citation>
    <scope>NUCLEOTIDE SEQUENCE [LARGE SCALE GENOMIC DNA]</scope>
    <source>
        <strain evidence="1">Lindl</strain>
    </source>
</reference>
<organism evidence="1 2">
    <name type="scientific">Dendrobium chrysotoxum</name>
    <name type="common">Orchid</name>
    <dbReference type="NCBI Taxonomy" id="161865"/>
    <lineage>
        <taxon>Eukaryota</taxon>
        <taxon>Viridiplantae</taxon>
        <taxon>Streptophyta</taxon>
        <taxon>Embryophyta</taxon>
        <taxon>Tracheophyta</taxon>
        <taxon>Spermatophyta</taxon>
        <taxon>Magnoliopsida</taxon>
        <taxon>Liliopsida</taxon>
        <taxon>Asparagales</taxon>
        <taxon>Orchidaceae</taxon>
        <taxon>Epidendroideae</taxon>
        <taxon>Malaxideae</taxon>
        <taxon>Dendrobiinae</taxon>
        <taxon>Dendrobium</taxon>
    </lineage>
</organism>
<dbReference type="AlphaFoldDB" id="A0AAV7GRM8"/>
<evidence type="ECO:0000313" key="1">
    <source>
        <dbReference type="EMBL" id="KAH0464099.1"/>
    </source>
</evidence>
<gene>
    <name evidence="1" type="ORF">IEQ34_006885</name>
</gene>
<sequence length="148" mass="16750">MDIKASARNILELPSEVKHRNINIIPGSGYIHLNQLSPLFERLGIYDANSTADILISKEVNVWKFNRDWVKVEHLFLESKKKGRRKSFIRVLTSLRSDITFVAHLGREVYFTFLGANSIASLLVTSSWVVPQGSRNKASLECVAPQPE</sequence>
<name>A0AAV7GRM8_DENCH</name>
<dbReference type="EMBL" id="JAGFBR010000007">
    <property type="protein sequence ID" value="KAH0464099.1"/>
    <property type="molecule type" value="Genomic_DNA"/>
</dbReference>
<dbReference type="Proteomes" id="UP000775213">
    <property type="component" value="Unassembled WGS sequence"/>
</dbReference>
<accession>A0AAV7GRM8</accession>
<evidence type="ECO:0000313" key="2">
    <source>
        <dbReference type="Proteomes" id="UP000775213"/>
    </source>
</evidence>